<dbReference type="PANTHER" id="PTHR43785:SF12">
    <property type="entry name" value="TYPE-1 GLUTAMINE SYNTHETASE 2"/>
    <property type="match status" value="1"/>
</dbReference>
<protein>
    <submittedName>
        <fullName evidence="9">Glutamine synthetase</fullName>
    </submittedName>
</protein>
<proteinExistence type="inferred from homology"/>
<dbReference type="GO" id="GO:0005524">
    <property type="term" value="F:ATP binding"/>
    <property type="evidence" value="ECO:0007669"/>
    <property type="project" value="UniProtKB-KW"/>
</dbReference>
<dbReference type="AlphaFoldDB" id="A0A926D516"/>
<evidence type="ECO:0000259" key="7">
    <source>
        <dbReference type="PROSITE" id="PS51986"/>
    </source>
</evidence>
<comment type="caution">
    <text evidence="9">The sequence shown here is derived from an EMBL/GenBank/DDBJ whole genome shotgun (WGS) entry which is preliminary data.</text>
</comment>
<evidence type="ECO:0000256" key="5">
    <source>
        <dbReference type="PROSITE-ProRule" id="PRU01330"/>
    </source>
</evidence>
<organism evidence="9 10">
    <name type="scientific">Gehongia tenuis</name>
    <dbReference type="NCBI Taxonomy" id="2763655"/>
    <lineage>
        <taxon>Bacteria</taxon>
        <taxon>Bacillati</taxon>
        <taxon>Bacillota</taxon>
        <taxon>Clostridia</taxon>
        <taxon>Christensenellales</taxon>
        <taxon>Christensenellaceae</taxon>
        <taxon>Gehongia</taxon>
    </lineage>
</organism>
<evidence type="ECO:0000256" key="2">
    <source>
        <dbReference type="ARBA" id="ARBA00022598"/>
    </source>
</evidence>
<reference evidence="9" key="1">
    <citation type="submission" date="2020-08" db="EMBL/GenBank/DDBJ databases">
        <title>Genome public.</title>
        <authorList>
            <person name="Liu C."/>
            <person name="Sun Q."/>
        </authorList>
    </citation>
    <scope>NUCLEOTIDE SEQUENCE</scope>
    <source>
        <strain evidence="9">NSJ-53</strain>
    </source>
</reference>
<gene>
    <name evidence="9" type="ORF">H8696_01340</name>
</gene>
<keyword evidence="3" id="KW-0547">Nucleotide-binding</keyword>
<dbReference type="SMART" id="SM01230">
    <property type="entry name" value="Gln-synt_C"/>
    <property type="match status" value="1"/>
</dbReference>
<name>A0A926D516_9FIRM</name>
<feature type="domain" description="GS catalytic" evidence="8">
    <location>
        <begin position="106"/>
        <end position="425"/>
    </location>
</feature>
<dbReference type="Pfam" id="PF00120">
    <property type="entry name" value="Gln-synt_C"/>
    <property type="match status" value="1"/>
</dbReference>
<dbReference type="InterPro" id="IPR036651">
    <property type="entry name" value="Gln_synt_N_sf"/>
</dbReference>
<dbReference type="PROSITE" id="PS51986">
    <property type="entry name" value="GS_BETA_GRASP"/>
    <property type="match status" value="1"/>
</dbReference>
<feature type="domain" description="GS beta-grasp" evidence="7">
    <location>
        <begin position="15"/>
        <end position="99"/>
    </location>
</feature>
<accession>A0A926D516</accession>
<evidence type="ECO:0000256" key="1">
    <source>
        <dbReference type="ARBA" id="ARBA00009897"/>
    </source>
</evidence>
<dbReference type="Pfam" id="PF03951">
    <property type="entry name" value="Gln-synt_N"/>
    <property type="match status" value="1"/>
</dbReference>
<evidence type="ECO:0000259" key="8">
    <source>
        <dbReference type="PROSITE" id="PS51987"/>
    </source>
</evidence>
<dbReference type="Gene3D" id="3.30.590.10">
    <property type="entry name" value="Glutamine synthetase/guanido kinase, catalytic domain"/>
    <property type="match status" value="1"/>
</dbReference>
<dbReference type="RefSeq" id="WP_249314466.1">
    <property type="nucleotide sequence ID" value="NZ_JACRSR010000001.1"/>
</dbReference>
<dbReference type="SUPFAM" id="SSF55931">
    <property type="entry name" value="Glutamine synthetase/guanido kinase"/>
    <property type="match status" value="1"/>
</dbReference>
<evidence type="ECO:0000313" key="10">
    <source>
        <dbReference type="Proteomes" id="UP000623172"/>
    </source>
</evidence>
<dbReference type="InterPro" id="IPR014746">
    <property type="entry name" value="Gln_synth/guanido_kin_cat_dom"/>
</dbReference>
<evidence type="ECO:0000256" key="4">
    <source>
        <dbReference type="ARBA" id="ARBA00022840"/>
    </source>
</evidence>
<dbReference type="GO" id="GO:0004356">
    <property type="term" value="F:glutamine synthetase activity"/>
    <property type="evidence" value="ECO:0007669"/>
    <property type="project" value="InterPro"/>
</dbReference>
<evidence type="ECO:0000256" key="6">
    <source>
        <dbReference type="RuleBase" id="RU000384"/>
    </source>
</evidence>
<dbReference type="PANTHER" id="PTHR43785">
    <property type="entry name" value="GAMMA-GLUTAMYLPUTRESCINE SYNTHETASE"/>
    <property type="match status" value="1"/>
</dbReference>
<keyword evidence="10" id="KW-1185">Reference proteome</keyword>
<dbReference type="EMBL" id="JACRSR010000001">
    <property type="protein sequence ID" value="MBC8530490.1"/>
    <property type="molecule type" value="Genomic_DNA"/>
</dbReference>
<dbReference type="GO" id="GO:0006542">
    <property type="term" value="P:glutamine biosynthetic process"/>
    <property type="evidence" value="ECO:0007669"/>
    <property type="project" value="InterPro"/>
</dbReference>
<evidence type="ECO:0000256" key="3">
    <source>
        <dbReference type="ARBA" id="ARBA00022741"/>
    </source>
</evidence>
<dbReference type="SUPFAM" id="SSF54368">
    <property type="entry name" value="Glutamine synthetase, N-terminal domain"/>
    <property type="match status" value="1"/>
</dbReference>
<sequence>MKTTASEVIAFVRENDVKFIRLAFCDIFGTQKNISIMPSELERALEGGVSFDAAAIRGFRSDTSDLMLKPDPGTLSVLPWRPSQGRVIRFFCNVITPKGGPFTGDTRALLSREVERAQRMGLTCRIGPECEFYLFRLDEDGDPTLIPHDRGGYADVAPKDRGENVRREICLTLEEMGIAPEASHHEQGPGQNEIDFRYSGALTAADNLITLRTVVKNIAARNGLYASFMPKPLPDVSGSGLHVNLSLAKNGLNIFRNGPFEHSKDAESFIAGVLARARETAAFLNPLTNSYRRLGILEAPSHVAWAHGMRDELIRIPAAEGEYARMELRSPDPAMNPYLGFALILRAGLDGIEAGLPLPAPASGEEYLPKTLGEALTIAEESAFVKSAIPPDVLAEYLAAKRREAEHILAADPEAAERALYFEEI</sequence>
<dbReference type="Gene3D" id="3.10.20.70">
    <property type="entry name" value="Glutamine synthetase, N-terminal domain"/>
    <property type="match status" value="1"/>
</dbReference>
<keyword evidence="2" id="KW-0436">Ligase</keyword>
<comment type="similarity">
    <text evidence="1 5 6">Belongs to the glutamine synthetase family.</text>
</comment>
<dbReference type="InterPro" id="IPR008146">
    <property type="entry name" value="Gln_synth_cat_dom"/>
</dbReference>
<dbReference type="InterPro" id="IPR008147">
    <property type="entry name" value="Gln_synt_N"/>
</dbReference>
<keyword evidence="4" id="KW-0067">ATP-binding</keyword>
<dbReference type="PROSITE" id="PS51987">
    <property type="entry name" value="GS_CATALYTIC"/>
    <property type="match status" value="1"/>
</dbReference>
<evidence type="ECO:0000313" key="9">
    <source>
        <dbReference type="EMBL" id="MBC8530490.1"/>
    </source>
</evidence>
<dbReference type="Proteomes" id="UP000623172">
    <property type="component" value="Unassembled WGS sequence"/>
</dbReference>